<keyword evidence="2" id="KW-0456">Lyase</keyword>
<evidence type="ECO:0000256" key="1">
    <source>
        <dbReference type="ARBA" id="ARBA00022793"/>
    </source>
</evidence>
<evidence type="ECO:0000313" key="4">
    <source>
        <dbReference type="EMBL" id="CUA74563.1"/>
    </source>
</evidence>
<sequence length="477" mass="53353">MAPYNRYNGWLPADPAVYRAFIDGLFTHAIKRKYAPGAAAATDSELLDEFGDDIDANITAEIGGRHHECVRQFAIAIVKNRVMLDLFENIFKQASQPQLAERKIESFKDLLYLLDVIVSEPPKFQPADGAIPEPVGVPMYLLFDILSNTSAAYDLFRMKEFNKAMADLLNCWGKYLQGPGSDSSLNPGPGGWFSPAAISMLQANDRGTFNNTYVVPNPDLPNRGYTSWDAFFTREVQENARPLELLPGYERDRMVFNACESTVERWRYRVKAHDRFWLKGMPYSLYDIFLNEASAKNEAEKRAARKFAEETANVFVGGTVYQAFLSPQDYHRWRSPIDGVVKSAYRIPGTYYAVLPDEGFYPDEPEDVEPSGALIRCQPWLTVAATRAVFIIEGSKHIGRVAFVAIGMCEVSSCDITVKEGKEVKAGEELGMFHFGGSSHVVIFNPEAKIRLLNEEGIVRIGNHLKVKSALAVSTAK</sequence>
<keyword evidence="5" id="KW-1185">Reference proteome</keyword>
<dbReference type="PANTHER" id="PTHR10067">
    <property type="entry name" value="PHOSPHATIDYLSERINE DECARBOXYLASE"/>
    <property type="match status" value="1"/>
</dbReference>
<proteinExistence type="predicted"/>
<dbReference type="GO" id="GO:0005739">
    <property type="term" value="C:mitochondrion"/>
    <property type="evidence" value="ECO:0007669"/>
    <property type="project" value="TreeGrafter"/>
</dbReference>
<dbReference type="Pfam" id="PF02666">
    <property type="entry name" value="PS_Dcarbxylase"/>
    <property type="match status" value="1"/>
</dbReference>
<dbReference type="AlphaFoldDB" id="A0A0K6G7H3"/>
<dbReference type="PANTHER" id="PTHR10067:SF9">
    <property type="entry name" value="PHOSPHATIDYLSERINE DECARBOXYLASE FAMILY PROTEIN (AFU_ORTHOLOGUE AFUA_7G01730)"/>
    <property type="match status" value="1"/>
</dbReference>
<dbReference type="GO" id="GO:0004609">
    <property type="term" value="F:phosphatidylserine decarboxylase activity"/>
    <property type="evidence" value="ECO:0007669"/>
    <property type="project" value="InterPro"/>
</dbReference>
<dbReference type="EMBL" id="CYGV01001459">
    <property type="protein sequence ID" value="CUA74563.1"/>
    <property type="molecule type" value="Genomic_DNA"/>
</dbReference>
<evidence type="ECO:0000256" key="2">
    <source>
        <dbReference type="ARBA" id="ARBA00023239"/>
    </source>
</evidence>
<name>A0A0K6G7H3_9AGAM</name>
<accession>A0A0K6G7H3</accession>
<dbReference type="InterPro" id="IPR022237">
    <property type="entry name" value="PsiD-like"/>
</dbReference>
<dbReference type="Proteomes" id="UP000044841">
    <property type="component" value="Unassembled WGS sequence"/>
</dbReference>
<keyword evidence="1" id="KW-0210">Decarboxylase</keyword>
<evidence type="ECO:0000259" key="3">
    <source>
        <dbReference type="Pfam" id="PF12588"/>
    </source>
</evidence>
<protein>
    <submittedName>
        <fullName evidence="4">Phosphatidylserine decarboxylase</fullName>
    </submittedName>
</protein>
<dbReference type="GO" id="GO:0006646">
    <property type="term" value="P:phosphatidylethanolamine biosynthetic process"/>
    <property type="evidence" value="ECO:0007669"/>
    <property type="project" value="TreeGrafter"/>
</dbReference>
<evidence type="ECO:0000313" key="5">
    <source>
        <dbReference type="Proteomes" id="UP000044841"/>
    </source>
</evidence>
<organism evidence="4 5">
    <name type="scientific">Rhizoctonia solani</name>
    <dbReference type="NCBI Taxonomy" id="456999"/>
    <lineage>
        <taxon>Eukaryota</taxon>
        <taxon>Fungi</taxon>
        <taxon>Dikarya</taxon>
        <taxon>Basidiomycota</taxon>
        <taxon>Agaricomycotina</taxon>
        <taxon>Agaricomycetes</taxon>
        <taxon>Cantharellales</taxon>
        <taxon>Ceratobasidiaceae</taxon>
        <taxon>Rhizoctonia</taxon>
    </lineage>
</organism>
<gene>
    <name evidence="4" type="ORF">RSOLAG22IIIB_11297</name>
</gene>
<feature type="domain" description="L-tryptophan decarboxylase PsiD-like" evidence="3">
    <location>
        <begin position="67"/>
        <end position="200"/>
    </location>
</feature>
<dbReference type="Pfam" id="PF12588">
    <property type="entry name" value="PSDC"/>
    <property type="match status" value="1"/>
</dbReference>
<dbReference type="InterPro" id="IPR003817">
    <property type="entry name" value="PS_Dcarbxylase"/>
</dbReference>
<reference evidence="4 5" key="1">
    <citation type="submission" date="2015-07" db="EMBL/GenBank/DDBJ databases">
        <authorList>
            <person name="Noorani M."/>
        </authorList>
    </citation>
    <scope>NUCLEOTIDE SEQUENCE [LARGE SCALE GENOMIC DNA]</scope>
    <source>
        <strain evidence="4">BBA 69670</strain>
    </source>
</reference>